<dbReference type="OrthoDB" id="40953at2759"/>
<dbReference type="InterPro" id="IPR035766">
    <property type="entry name" value="SPRYD7"/>
</dbReference>
<evidence type="ECO:0000259" key="2">
    <source>
        <dbReference type="PROSITE" id="PS50188"/>
    </source>
</evidence>
<dbReference type="InterPro" id="IPR001870">
    <property type="entry name" value="B30.2/SPRY"/>
</dbReference>
<dbReference type="Pfam" id="PF00622">
    <property type="entry name" value="SPRY"/>
    <property type="match status" value="1"/>
</dbReference>
<dbReference type="Gene3D" id="2.60.120.920">
    <property type="match status" value="1"/>
</dbReference>
<dbReference type="SMART" id="SM00449">
    <property type="entry name" value="SPRY"/>
    <property type="match status" value="1"/>
</dbReference>
<dbReference type="InterPro" id="IPR003877">
    <property type="entry name" value="SPRY_dom"/>
</dbReference>
<accession>A0A0K2V5X2</accession>
<evidence type="ECO:0000256" key="1">
    <source>
        <dbReference type="ARBA" id="ARBA00021772"/>
    </source>
</evidence>
<reference evidence="3" key="1">
    <citation type="submission" date="2014-05" db="EMBL/GenBank/DDBJ databases">
        <authorList>
            <person name="Chronopoulou M."/>
        </authorList>
    </citation>
    <scope>NUCLEOTIDE SEQUENCE</scope>
    <source>
        <tissue evidence="3">Whole organism</tissue>
    </source>
</reference>
<dbReference type="PANTHER" id="PTHR20951:SF2">
    <property type="entry name" value="SPRY DOMAIN-CONTAINING PROTEIN 7"/>
    <property type="match status" value="1"/>
</dbReference>
<dbReference type="InterPro" id="IPR043136">
    <property type="entry name" value="B30.2/SPRY_sf"/>
</dbReference>
<protein>
    <recommendedName>
        <fullName evidence="1">SPRY domain-containing protein 7</fullName>
    </recommendedName>
</protein>
<proteinExistence type="predicted"/>
<feature type="domain" description="B30.2/SPRY" evidence="2">
    <location>
        <begin position="17"/>
        <end position="194"/>
    </location>
</feature>
<dbReference type="PANTHER" id="PTHR20951">
    <property type="entry name" value="C13ORF1 PROTEIN-RELATED"/>
    <property type="match status" value="1"/>
</dbReference>
<evidence type="ECO:0000313" key="3">
    <source>
        <dbReference type="EMBL" id="CDW45735.1"/>
    </source>
</evidence>
<name>A0A0K2V5X2_LEPSM</name>
<organism evidence="3">
    <name type="scientific">Lepeophtheirus salmonis</name>
    <name type="common">Salmon louse</name>
    <name type="synonym">Caligus salmonis</name>
    <dbReference type="NCBI Taxonomy" id="72036"/>
    <lineage>
        <taxon>Eukaryota</taxon>
        <taxon>Metazoa</taxon>
        <taxon>Ecdysozoa</taxon>
        <taxon>Arthropoda</taxon>
        <taxon>Crustacea</taxon>
        <taxon>Multicrustacea</taxon>
        <taxon>Hexanauplia</taxon>
        <taxon>Copepoda</taxon>
        <taxon>Siphonostomatoida</taxon>
        <taxon>Caligidae</taxon>
        <taxon>Lepeophtheirus</taxon>
    </lineage>
</organism>
<sequence>MSFIGSCFSSIVDCFNGGDWNISSVAKQNNSSNHLPSGYQPIPDVILDTTTMGQEAVVVKNGSRLCGTGSVRSSTPISQSKAYWEVQVQQSGQWSCGLCTPSCDLNKSLGNDQHSWVIDWESNIKSRNEVEYTLEQPVQEGDIIGFTYDHVELNFYLNGNNLNCPILGIKGTVFPVLYVDDGAILDVIFEKFRYPIPSGFDRIMVEKVLL</sequence>
<dbReference type="PROSITE" id="PS50188">
    <property type="entry name" value="B302_SPRY"/>
    <property type="match status" value="1"/>
</dbReference>
<dbReference type="SUPFAM" id="SSF49899">
    <property type="entry name" value="Concanavalin A-like lectins/glucanases"/>
    <property type="match status" value="1"/>
</dbReference>
<dbReference type="InterPro" id="IPR013320">
    <property type="entry name" value="ConA-like_dom_sf"/>
</dbReference>
<dbReference type="CDD" id="cd12880">
    <property type="entry name" value="SPRYD7"/>
    <property type="match status" value="1"/>
</dbReference>
<dbReference type="AlphaFoldDB" id="A0A0K2V5X2"/>
<dbReference type="EMBL" id="HACA01028374">
    <property type="protein sequence ID" value="CDW45735.1"/>
    <property type="molecule type" value="Transcribed_RNA"/>
</dbReference>